<dbReference type="Pfam" id="PF13646">
    <property type="entry name" value="HEAT_2"/>
    <property type="match status" value="3"/>
</dbReference>
<name>A0A2Z6AVF1_9BACT</name>
<proteinExistence type="predicted"/>
<sequence length="642" mass="69696">MQDCKSIHEMLRAGGETEDIREAAYLAGEQRCEEAVPALAELLSTGNLGIQEAADQALRKIGGKSTVAAVIPLLRSDDAPARNLGMDILRAVGVQDLPALIELMRDEDDDVRIFVSDILGSTDSVASVAPLGEALLKDPEVNVRYQAAVSLGSLGHKESAKYLNQALGDEEWIQFAVIEALSKVRDDSSVDALAKAMTKSSDLVASMIVEALGEMGNVKAVTMLLRQLDKSPTALRNKIVKAIVQILGGKSLTMLSENEREKFRQYLLVALHDEEVDIQDAAILGLGFVGGEKASREVLAIAADMDYDNDHDRMERSVESLVNIGLTEALKNGLSEGSYKTARLAVEALSRLGEEGIPQLLMSSFWDKERDLQRDIVSALSVCAGDEATSFFVEVLGKHNDGTVLKNALAYLGGLSDEALGETLFSFLEHPYDDVKEAALDACVAIGGSDMSKRFTELFKSPDPVHRLMAVYAMGKLGVQEHMNDIKAALEDEVPDIRKVALEAFTGMCMELSEWMPVIQSRLSDENREVRLTVVELMGQCPETEVLEYLKQALQDSDDWVRVRAVEALGARRSPDAVPELVHLMNSGSTLLALKAVEALGEIGGKVAFRSLLELVNSDDPELQAATEEALARIQETEGGDL</sequence>
<dbReference type="InterPro" id="IPR016024">
    <property type="entry name" value="ARM-type_fold"/>
</dbReference>
<accession>A0A2Z6AVF1</accession>
<dbReference type="InterPro" id="IPR011989">
    <property type="entry name" value="ARM-like"/>
</dbReference>
<dbReference type="OrthoDB" id="3661251at2"/>
<dbReference type="RefSeq" id="WP_126376242.1">
    <property type="nucleotide sequence ID" value="NZ_AP017378.1"/>
</dbReference>
<dbReference type="PANTHER" id="PTHR12697:SF5">
    <property type="entry name" value="DEOXYHYPUSINE HYDROXYLASE"/>
    <property type="match status" value="1"/>
</dbReference>
<organism evidence="1 2">
    <name type="scientific">Desulfovibrio ferrophilus</name>
    <dbReference type="NCBI Taxonomy" id="241368"/>
    <lineage>
        <taxon>Bacteria</taxon>
        <taxon>Pseudomonadati</taxon>
        <taxon>Thermodesulfobacteriota</taxon>
        <taxon>Desulfovibrionia</taxon>
        <taxon>Desulfovibrionales</taxon>
        <taxon>Desulfovibrionaceae</taxon>
        <taxon>Desulfovibrio</taxon>
    </lineage>
</organism>
<dbReference type="EMBL" id="AP017378">
    <property type="protein sequence ID" value="BBD07211.1"/>
    <property type="molecule type" value="Genomic_DNA"/>
</dbReference>
<dbReference type="SUPFAM" id="SSF48371">
    <property type="entry name" value="ARM repeat"/>
    <property type="match status" value="2"/>
</dbReference>
<dbReference type="AlphaFoldDB" id="A0A2Z6AVF1"/>
<reference evidence="1 2" key="1">
    <citation type="journal article" date="2018" name="Sci. Adv.">
        <title>Multi-heme cytochromes provide a pathway for survival in energy-limited environments.</title>
        <authorList>
            <person name="Deng X."/>
            <person name="Dohmae N."/>
            <person name="Nealson K.H."/>
            <person name="Hashimoto K."/>
            <person name="Okamoto A."/>
        </authorList>
    </citation>
    <scope>NUCLEOTIDE SEQUENCE [LARGE SCALE GENOMIC DNA]</scope>
    <source>
        <strain evidence="1 2">IS5</strain>
    </source>
</reference>
<evidence type="ECO:0000313" key="2">
    <source>
        <dbReference type="Proteomes" id="UP000269883"/>
    </source>
</evidence>
<dbReference type="Gene3D" id="1.25.10.10">
    <property type="entry name" value="Leucine-rich Repeat Variant"/>
    <property type="match status" value="5"/>
</dbReference>
<dbReference type="InterPro" id="IPR004155">
    <property type="entry name" value="PBS_lyase_HEAT"/>
</dbReference>
<protein>
    <recommendedName>
        <fullName evidence="3">PBS lyase HEAT domain protein repeat-containing protein</fullName>
    </recommendedName>
</protein>
<keyword evidence="2" id="KW-1185">Reference proteome</keyword>
<dbReference type="PANTHER" id="PTHR12697">
    <property type="entry name" value="PBS LYASE HEAT-LIKE PROTEIN"/>
    <property type="match status" value="1"/>
</dbReference>
<gene>
    <name evidence="1" type="ORF">DFE_0485</name>
</gene>
<evidence type="ECO:0008006" key="3">
    <source>
        <dbReference type="Google" id="ProtNLM"/>
    </source>
</evidence>
<dbReference type="GO" id="GO:0016491">
    <property type="term" value="F:oxidoreductase activity"/>
    <property type="evidence" value="ECO:0007669"/>
    <property type="project" value="TreeGrafter"/>
</dbReference>
<dbReference type="Proteomes" id="UP000269883">
    <property type="component" value="Chromosome"/>
</dbReference>
<dbReference type="SMART" id="SM00567">
    <property type="entry name" value="EZ_HEAT"/>
    <property type="match status" value="10"/>
</dbReference>
<dbReference type="KEGG" id="dfl:DFE_0485"/>
<evidence type="ECO:0000313" key="1">
    <source>
        <dbReference type="EMBL" id="BBD07211.1"/>
    </source>
</evidence>